<protein>
    <submittedName>
        <fullName evidence="1">Uncharacterized protein</fullName>
    </submittedName>
</protein>
<evidence type="ECO:0000313" key="2">
    <source>
        <dbReference type="Proteomes" id="UP000502611"/>
    </source>
</evidence>
<proteinExistence type="predicted"/>
<accession>A0A6M4GE36</accession>
<evidence type="ECO:0000313" key="1">
    <source>
        <dbReference type="EMBL" id="QJR04503.1"/>
    </source>
</evidence>
<name>A0A6M4GE36_SPHYA</name>
<reference evidence="1 2" key="1">
    <citation type="submission" date="2020-04" db="EMBL/GenBank/DDBJ databases">
        <title>The Whole Genome Analysis of High salt-tolerant Sphingobium yanoikuyae YC-XJ2 with Aryl organophosphorus flame retardants (aryl-OPFRs)-degrading capacity and characteristics of Related phosphotriesterase.</title>
        <authorList>
            <person name="Li X."/>
        </authorList>
    </citation>
    <scope>NUCLEOTIDE SEQUENCE [LARGE SCALE GENOMIC DNA]</scope>
    <source>
        <strain evidence="1 2">YC-XJ2</strain>
    </source>
</reference>
<dbReference type="EMBL" id="CP053021">
    <property type="protein sequence ID" value="QJR04503.1"/>
    <property type="molecule type" value="Genomic_DNA"/>
</dbReference>
<organism evidence="1 2">
    <name type="scientific">Sphingobium yanoikuyae</name>
    <name type="common">Sphingomonas yanoikuyae</name>
    <dbReference type="NCBI Taxonomy" id="13690"/>
    <lineage>
        <taxon>Bacteria</taxon>
        <taxon>Pseudomonadati</taxon>
        <taxon>Pseudomonadota</taxon>
        <taxon>Alphaproteobacteria</taxon>
        <taxon>Sphingomonadales</taxon>
        <taxon>Sphingomonadaceae</taxon>
        <taxon>Sphingobium</taxon>
    </lineage>
</organism>
<gene>
    <name evidence="1" type="ORF">HH800_21250</name>
</gene>
<dbReference type="Proteomes" id="UP000502611">
    <property type="component" value="Chromosome"/>
</dbReference>
<dbReference type="AlphaFoldDB" id="A0A6M4GE36"/>
<sequence length="73" mass="8301">MPRNFKASRIAGLRFEEATRFRLEGEAIIKSVGEKRDQIMASILIQPFPRIESMLMLPLANSQVYDFIAKSTA</sequence>
<dbReference type="RefSeq" id="WP_139150161.1">
    <property type="nucleotide sequence ID" value="NZ_CP053021.1"/>
</dbReference>